<reference evidence="2 3" key="1">
    <citation type="journal article" date="2022" name="Nat. Ecol. Evol.">
        <title>A masculinizing supergene underlies an exaggerated male reproductive morph in a spider.</title>
        <authorList>
            <person name="Hendrickx F."/>
            <person name="De Corte Z."/>
            <person name="Sonet G."/>
            <person name="Van Belleghem S.M."/>
            <person name="Kostlbacher S."/>
            <person name="Vangestel C."/>
        </authorList>
    </citation>
    <scope>NUCLEOTIDE SEQUENCE [LARGE SCALE GENOMIC DNA]</scope>
    <source>
        <strain evidence="2">W744_W776</strain>
    </source>
</reference>
<gene>
    <name evidence="2" type="ORF">JTE90_001180</name>
</gene>
<comment type="caution">
    <text evidence="2">The sequence shown here is derived from an EMBL/GenBank/DDBJ whole genome shotgun (WGS) entry which is preliminary data.</text>
</comment>
<feature type="compositionally biased region" description="Basic and acidic residues" evidence="1">
    <location>
        <begin position="43"/>
        <end position="59"/>
    </location>
</feature>
<sequence>KPTKKAPKPALVHHDAHASATPGTETQARPEAKGRSPQLARCWPRERRGQGKRAEELREGGLLRREKSQSLLGGRSASFKCVWT</sequence>
<evidence type="ECO:0000313" key="3">
    <source>
        <dbReference type="Proteomes" id="UP000827092"/>
    </source>
</evidence>
<protein>
    <submittedName>
        <fullName evidence="2">Uncharacterized protein</fullName>
    </submittedName>
</protein>
<name>A0AAV6TGE6_9ARAC</name>
<feature type="region of interest" description="Disordered" evidence="1">
    <location>
        <begin position="1"/>
        <end position="59"/>
    </location>
</feature>
<organism evidence="2 3">
    <name type="scientific">Oedothorax gibbosus</name>
    <dbReference type="NCBI Taxonomy" id="931172"/>
    <lineage>
        <taxon>Eukaryota</taxon>
        <taxon>Metazoa</taxon>
        <taxon>Ecdysozoa</taxon>
        <taxon>Arthropoda</taxon>
        <taxon>Chelicerata</taxon>
        <taxon>Arachnida</taxon>
        <taxon>Araneae</taxon>
        <taxon>Araneomorphae</taxon>
        <taxon>Entelegynae</taxon>
        <taxon>Araneoidea</taxon>
        <taxon>Linyphiidae</taxon>
        <taxon>Erigoninae</taxon>
        <taxon>Oedothorax</taxon>
    </lineage>
</organism>
<evidence type="ECO:0000256" key="1">
    <source>
        <dbReference type="SAM" id="MobiDB-lite"/>
    </source>
</evidence>
<dbReference type="EMBL" id="JAFNEN010004702">
    <property type="protein sequence ID" value="KAG8170907.1"/>
    <property type="molecule type" value="Genomic_DNA"/>
</dbReference>
<dbReference type="AlphaFoldDB" id="A0AAV6TGE6"/>
<feature type="non-terminal residue" evidence="2">
    <location>
        <position position="1"/>
    </location>
</feature>
<evidence type="ECO:0000313" key="2">
    <source>
        <dbReference type="EMBL" id="KAG8170907.1"/>
    </source>
</evidence>
<proteinExistence type="predicted"/>
<keyword evidence="3" id="KW-1185">Reference proteome</keyword>
<dbReference type="Proteomes" id="UP000827092">
    <property type="component" value="Unassembled WGS sequence"/>
</dbReference>
<accession>A0AAV6TGE6</accession>